<organism evidence="1 2">
    <name type="scientific">Escherichia coli O25b:H4</name>
    <dbReference type="NCBI Taxonomy" id="941280"/>
    <lineage>
        <taxon>Bacteria</taxon>
        <taxon>Pseudomonadati</taxon>
        <taxon>Pseudomonadota</taxon>
        <taxon>Gammaproteobacteria</taxon>
        <taxon>Enterobacterales</taxon>
        <taxon>Enterobacteriaceae</taxon>
        <taxon>Escherichia</taxon>
    </lineage>
</organism>
<accession>A0A192CM12</accession>
<protein>
    <submittedName>
        <fullName evidence="1">Uncharacterized protein</fullName>
    </submittedName>
</protein>
<name>A0A192CM12_ECO25</name>
<dbReference type="PATRIC" id="fig|941280.3.peg.5431"/>
<evidence type="ECO:0000313" key="2">
    <source>
        <dbReference type="Proteomes" id="UP000183316"/>
    </source>
</evidence>
<evidence type="ECO:0000313" key="1">
    <source>
        <dbReference type="EMBL" id="ANK06741.1"/>
    </source>
</evidence>
<reference evidence="1 2" key="1">
    <citation type="submission" date="2016-03" db="EMBL/GenBank/DDBJ databases">
        <title>Genome Sequence and Comparative Pathogenic Determinants of Uropathogenic Escherichia coli O25b:H4, a Clinical Isolate from Saudi Arabia.</title>
        <authorList>
            <person name="Alyamani E.A.J."/>
            <person name="Khiyami M.A."/>
            <person name="Booq R.Y."/>
            <person name="Bahwerth F.S."/>
            <person name="Vaisvil B."/>
            <person name="Schmitt D.P."/>
            <person name="Kapatral V."/>
        </authorList>
    </citation>
    <scope>NUCLEOTIDE SEQUENCE [LARGE SCALE GENOMIC DNA]</scope>
    <source>
        <strain evidence="1 2">O25b:H4</strain>
    </source>
</reference>
<dbReference type="Proteomes" id="UP000183316">
    <property type="component" value="Chromosome"/>
</dbReference>
<dbReference type="RefSeq" id="WP_001167734.1">
    <property type="nucleotide sequence ID" value="NZ_CP015085.1"/>
</dbReference>
<proteinExistence type="predicted"/>
<dbReference type="EMBL" id="CP015085">
    <property type="protein sequence ID" value="ANK06741.1"/>
    <property type="molecule type" value="Genomic_DNA"/>
</dbReference>
<sequence>MQIVVNPGVITVVLYISEIISMATVDNFDVEELFVKQNSYPKVINVMKIS</sequence>
<gene>
    <name evidence="1" type="ORF">WLH_05480</name>
</gene>
<dbReference type="AlphaFoldDB" id="A0A192CM12"/>